<keyword evidence="2" id="KW-1185">Reference proteome</keyword>
<evidence type="ECO:0000313" key="1">
    <source>
        <dbReference type="EMBL" id="BBH22156.1"/>
    </source>
</evidence>
<dbReference type="Pfam" id="PF01370">
    <property type="entry name" value="Epimerase"/>
    <property type="match status" value="1"/>
</dbReference>
<dbReference type="EMBL" id="AP019308">
    <property type="protein sequence ID" value="BBH22156.1"/>
    <property type="molecule type" value="Genomic_DNA"/>
</dbReference>
<sequence>MPKVAVTGGQGTMGTGITRELLARGFEVIVLDRHDGGGKYAGEQGVDARVIDLKDYAAVEDAFSGCEAVIHMAAIPDPNNYGPHVFIENTTTNYYVFEAAAFHNIRKVVQASSESAYGFPWARKPLSPYFVPIDETHPLIPEDCYGISKAANELVGEAFHRRTGMQVVTMRLSSILTDAGYREFYHLLDTPEVFKRVFWSYVDVRDAVAACLLAIEKDGLGAVSLNIAADDTFQIRTTRDLLQTYFPEVTDIRAAYNGFEAFYSNELAKKLLGWQPKYCWREVLGHSE</sequence>
<dbReference type="Gene3D" id="3.40.50.720">
    <property type="entry name" value="NAD(P)-binding Rossmann-like Domain"/>
    <property type="match status" value="1"/>
</dbReference>
<dbReference type="OrthoDB" id="9801056at2"/>
<dbReference type="PANTHER" id="PTHR43245:SF55">
    <property type="entry name" value="NAD(P)-BINDING DOMAIN-CONTAINING PROTEIN"/>
    <property type="match status" value="1"/>
</dbReference>
<dbReference type="RefSeq" id="WP_125659787.1">
    <property type="nucleotide sequence ID" value="NZ_AP019308.1"/>
</dbReference>
<dbReference type="InterPro" id="IPR050177">
    <property type="entry name" value="Lipid_A_modif_metabolic_enz"/>
</dbReference>
<dbReference type="InterPro" id="IPR001509">
    <property type="entry name" value="Epimerase_deHydtase"/>
</dbReference>
<dbReference type="Proteomes" id="UP000275368">
    <property type="component" value="Chromosome"/>
</dbReference>
<dbReference type="SUPFAM" id="SSF51735">
    <property type="entry name" value="NAD(P)-binding Rossmann-fold domains"/>
    <property type="match status" value="1"/>
</dbReference>
<dbReference type="AlphaFoldDB" id="A0A3G9IUQ9"/>
<protein>
    <submittedName>
        <fullName evidence="1">Nucleoside-diphosphate-sugar epimerase</fullName>
    </submittedName>
</protein>
<reference evidence="1 2" key="1">
    <citation type="submission" date="2018-11" db="EMBL/GenBank/DDBJ databases">
        <title>Complete genome sequence of Paenibacillus baekrokdamisoli strain KCTC 33723.</title>
        <authorList>
            <person name="Kang S.W."/>
            <person name="Lee K.C."/>
            <person name="Kim K.K."/>
            <person name="Kim J.S."/>
            <person name="Kim D.S."/>
            <person name="Ko S.H."/>
            <person name="Yang S.H."/>
            <person name="Lee J.S."/>
        </authorList>
    </citation>
    <scope>NUCLEOTIDE SEQUENCE [LARGE SCALE GENOMIC DNA]</scope>
    <source>
        <strain evidence="1 2">KCTC 33723</strain>
    </source>
</reference>
<dbReference type="CDD" id="cd08946">
    <property type="entry name" value="SDR_e"/>
    <property type="match status" value="1"/>
</dbReference>
<dbReference type="InterPro" id="IPR036291">
    <property type="entry name" value="NAD(P)-bd_dom_sf"/>
</dbReference>
<name>A0A3G9IUQ9_9BACL</name>
<organism evidence="1 2">
    <name type="scientific">Paenibacillus baekrokdamisoli</name>
    <dbReference type="NCBI Taxonomy" id="1712516"/>
    <lineage>
        <taxon>Bacteria</taxon>
        <taxon>Bacillati</taxon>
        <taxon>Bacillota</taxon>
        <taxon>Bacilli</taxon>
        <taxon>Bacillales</taxon>
        <taxon>Paenibacillaceae</taxon>
        <taxon>Paenibacillus</taxon>
    </lineage>
</organism>
<dbReference type="PANTHER" id="PTHR43245">
    <property type="entry name" value="BIFUNCTIONAL POLYMYXIN RESISTANCE PROTEIN ARNA"/>
    <property type="match status" value="1"/>
</dbReference>
<dbReference type="KEGG" id="pbk:Back11_35010"/>
<gene>
    <name evidence="1" type="ORF">Back11_35010</name>
</gene>
<evidence type="ECO:0000313" key="2">
    <source>
        <dbReference type="Proteomes" id="UP000275368"/>
    </source>
</evidence>
<accession>A0A3G9IUQ9</accession>
<proteinExistence type="predicted"/>